<keyword evidence="5" id="KW-1185">Reference proteome</keyword>
<feature type="compositionally biased region" description="Acidic residues" evidence="3">
    <location>
        <begin position="271"/>
        <end position="289"/>
    </location>
</feature>
<evidence type="ECO:0000313" key="5">
    <source>
        <dbReference type="Proteomes" id="UP000256970"/>
    </source>
</evidence>
<dbReference type="Proteomes" id="UP000256970">
    <property type="component" value="Unassembled WGS sequence"/>
</dbReference>
<feature type="region of interest" description="Disordered" evidence="3">
    <location>
        <begin position="270"/>
        <end position="294"/>
    </location>
</feature>
<evidence type="ECO:0000313" key="4">
    <source>
        <dbReference type="EMBL" id="SZX63493.1"/>
    </source>
</evidence>
<dbReference type="AlphaFoldDB" id="A0A383VEX2"/>
<dbReference type="Gene3D" id="3.80.10.10">
    <property type="entry name" value="Ribonuclease Inhibitor"/>
    <property type="match status" value="2"/>
</dbReference>
<name>A0A383VEX2_TETOB</name>
<evidence type="ECO:0000256" key="3">
    <source>
        <dbReference type="SAM" id="MobiDB-lite"/>
    </source>
</evidence>
<organism evidence="4 5">
    <name type="scientific">Tetradesmus obliquus</name>
    <name type="common">Green alga</name>
    <name type="synonym">Acutodesmus obliquus</name>
    <dbReference type="NCBI Taxonomy" id="3088"/>
    <lineage>
        <taxon>Eukaryota</taxon>
        <taxon>Viridiplantae</taxon>
        <taxon>Chlorophyta</taxon>
        <taxon>core chlorophytes</taxon>
        <taxon>Chlorophyceae</taxon>
        <taxon>CS clade</taxon>
        <taxon>Sphaeropleales</taxon>
        <taxon>Scenedesmaceae</taxon>
        <taxon>Tetradesmus</taxon>
    </lineage>
</organism>
<dbReference type="GO" id="GO:0005930">
    <property type="term" value="C:axoneme"/>
    <property type="evidence" value="ECO:0007669"/>
    <property type="project" value="UniProtKB-SubCell"/>
</dbReference>
<comment type="subcellular location">
    <subcellularLocation>
        <location evidence="1">Cytoplasm</location>
        <location evidence="1">Cytoskeleton</location>
        <location evidence="1">Cilium axoneme</location>
    </subcellularLocation>
</comment>
<sequence length="566" mass="61575">MQLQHLRSLTIVQHHSCFPLVLLQKPTDKVLAYSSVPSSSSCEAAHVNPLAHVAPTLTSLKLHRVHLNGFPGGWQCLGALTGLQQLDLQQAPHIPPVYYSYSMGQHILTTRHRDFAGPGELGGVLLQLECLTQLRLAWQMDITVRAAFGLMTQLRELKLQRRPPGEAASADAVTSAISLPPNLTRLEIDLWQALDRNHAPDLAALTALQHLQLVNIKTLDPGLLSSLQQLTHLHVAMRRKQLRKAGMTALLDVLPCLQKLQHLDLLQDHGYDEEDDDDDDDDQEEDGDDEGHGSALAMPLQQCTALLSSSRLTSLQLQGVQLPAACGVRMFGTRLLPQLTAVKINFLQPYHNRSSVVAAPALANADLASLVDCCPCLAELDLAGAVMAGADVSVLKHLASLTALVVGGACTDDRCAEGLAQLAGLKRLSFTGLPASSGGWDDNDSDVDDGAGTPQLTLHGLQQLMHLTQLTCLTVGVGCCWLEKTYGHRELQEFRAPAPSSSAWDDPKLQVMLQRNRRWLALLLQQRDHELAALKASAASMRHELAAAHERIAALQQQQQQQEAQS</sequence>
<protein>
    <submittedName>
        <fullName evidence="4">Uncharacterized protein</fullName>
    </submittedName>
</protein>
<keyword evidence="2" id="KW-0175">Coiled coil</keyword>
<dbReference type="EMBL" id="FNXT01000326">
    <property type="protein sequence ID" value="SZX63493.1"/>
    <property type="molecule type" value="Genomic_DNA"/>
</dbReference>
<accession>A0A383VEX2</accession>
<evidence type="ECO:0000256" key="1">
    <source>
        <dbReference type="ARBA" id="ARBA00004430"/>
    </source>
</evidence>
<dbReference type="PANTHER" id="PTHR45752">
    <property type="entry name" value="LEUCINE-RICH REPEAT-CONTAINING"/>
    <property type="match status" value="1"/>
</dbReference>
<feature type="coiled-coil region" evidence="2">
    <location>
        <begin position="531"/>
        <end position="565"/>
    </location>
</feature>
<evidence type="ECO:0000256" key="2">
    <source>
        <dbReference type="SAM" id="Coils"/>
    </source>
</evidence>
<dbReference type="InterPro" id="IPR050715">
    <property type="entry name" value="LRR-SigEffector_domain"/>
</dbReference>
<proteinExistence type="predicted"/>
<gene>
    <name evidence="4" type="ORF">BQ4739_LOCUS4032</name>
</gene>
<reference evidence="4 5" key="1">
    <citation type="submission" date="2016-10" db="EMBL/GenBank/DDBJ databases">
        <authorList>
            <person name="Cai Z."/>
        </authorList>
    </citation>
    <scope>NUCLEOTIDE SEQUENCE [LARGE SCALE GENOMIC DNA]</scope>
</reference>
<dbReference type="PANTHER" id="PTHR45752:SF187">
    <property type="entry name" value="LEUCINE-RICH REPEAT AND IQ DOMAIN-CONTAINING PROTEIN 4"/>
    <property type="match status" value="1"/>
</dbReference>
<dbReference type="SUPFAM" id="SSF52047">
    <property type="entry name" value="RNI-like"/>
    <property type="match status" value="1"/>
</dbReference>
<dbReference type="InterPro" id="IPR032675">
    <property type="entry name" value="LRR_dom_sf"/>
</dbReference>